<reference evidence="2" key="1">
    <citation type="submission" date="2021-07" db="EMBL/GenBank/DDBJ databases">
        <title>Shewanella sp. YLB-07 whole genome sequence.</title>
        <authorList>
            <person name="Yu L."/>
        </authorList>
    </citation>
    <scope>NUCLEOTIDE SEQUENCE</scope>
    <source>
        <strain evidence="2">YLB-08</strain>
    </source>
</reference>
<feature type="chain" id="PRO_5045894468" description="Periplasmic protein" evidence="1">
    <location>
        <begin position="19"/>
        <end position="82"/>
    </location>
</feature>
<dbReference type="Proteomes" id="UP000316416">
    <property type="component" value="Chromosome"/>
</dbReference>
<sequence length="82" mass="8977">MKKRIMVIAMVMAGNVFATQVPVIEDEGVCKCNRVSVSEAELLQMRQIEQAMQPIGAYLDEKTGQVVIVGEAEPEPEPSVTD</sequence>
<proteinExistence type="predicted"/>
<keyword evidence="1" id="KW-0732">Signal</keyword>
<protein>
    <recommendedName>
        <fullName evidence="4">Periplasmic protein</fullName>
    </recommendedName>
</protein>
<evidence type="ECO:0000313" key="3">
    <source>
        <dbReference type="Proteomes" id="UP000316416"/>
    </source>
</evidence>
<dbReference type="EMBL" id="CP045503">
    <property type="protein sequence ID" value="QPG56838.1"/>
    <property type="molecule type" value="Genomic_DNA"/>
</dbReference>
<feature type="signal peptide" evidence="1">
    <location>
        <begin position="1"/>
        <end position="18"/>
    </location>
</feature>
<evidence type="ECO:0000256" key="1">
    <source>
        <dbReference type="SAM" id="SignalP"/>
    </source>
</evidence>
<keyword evidence="3" id="KW-1185">Reference proteome</keyword>
<accession>A0ABX6V4S3</accession>
<organism evidence="2 3">
    <name type="scientific">Shewanella eurypsychrophilus</name>
    <dbReference type="NCBI Taxonomy" id="2593656"/>
    <lineage>
        <taxon>Bacteria</taxon>
        <taxon>Pseudomonadati</taxon>
        <taxon>Pseudomonadota</taxon>
        <taxon>Gammaproteobacteria</taxon>
        <taxon>Alteromonadales</taxon>
        <taxon>Shewanellaceae</taxon>
        <taxon>Shewanella</taxon>
    </lineage>
</organism>
<evidence type="ECO:0008006" key="4">
    <source>
        <dbReference type="Google" id="ProtNLM"/>
    </source>
</evidence>
<name>A0ABX6V4S3_9GAMM</name>
<gene>
    <name evidence="2" type="ORF">FM038_004885</name>
</gene>
<dbReference type="RefSeq" id="WP_142872212.1">
    <property type="nucleotide sequence ID" value="NZ_CP045503.2"/>
</dbReference>
<evidence type="ECO:0000313" key="2">
    <source>
        <dbReference type="EMBL" id="QPG56838.1"/>
    </source>
</evidence>